<evidence type="ECO:0000256" key="12">
    <source>
        <dbReference type="ARBA" id="ARBA00023136"/>
    </source>
</evidence>
<dbReference type="KEGG" id="lak:106155251"/>
<comment type="cofactor">
    <cofactor evidence="1">
        <name>Ca(2+)</name>
        <dbReference type="ChEBI" id="CHEBI:29108"/>
    </cofactor>
</comment>
<dbReference type="InterPro" id="IPR029058">
    <property type="entry name" value="AB_hydrolase_fold"/>
</dbReference>
<feature type="compositionally biased region" description="Low complexity" evidence="15">
    <location>
        <begin position="646"/>
        <end position="660"/>
    </location>
</feature>
<feature type="compositionally biased region" description="Polar residues" evidence="15">
    <location>
        <begin position="703"/>
        <end position="716"/>
    </location>
</feature>
<dbReference type="Proteomes" id="UP000085678">
    <property type="component" value="Unplaced"/>
</dbReference>
<keyword evidence="9" id="KW-0442">Lipid degradation</keyword>
<dbReference type="SUPFAM" id="SSF53474">
    <property type="entry name" value="alpha/beta-Hydrolases"/>
    <property type="match status" value="1"/>
</dbReference>
<keyword evidence="5" id="KW-0812">Transmembrane</keyword>
<keyword evidence="3" id="KW-1003">Cell membrane</keyword>
<evidence type="ECO:0000313" key="18">
    <source>
        <dbReference type="RefSeq" id="XP_013385445.1"/>
    </source>
</evidence>
<feature type="region of interest" description="Disordered" evidence="15">
    <location>
        <begin position="742"/>
        <end position="778"/>
    </location>
</feature>
<dbReference type="EC" id="3.1.1.116" evidence="14"/>
<sequence length="962" mass="106647">MPTLPTLTFSKQVLSYRKRWERRFRWWCCCVGSADRRRTTTFAEIADLFTQYFGELDVVPSDVVAGLVLLRQYQKKRMAITASKGTNDIYQFLSGVPVCPNTRFLRLTSPAVLADYKKTAHFMRYAAGAYGWPFYIYVNPCTGCCSLFPKLMCKCCCCCETSLGLKTTLIGDNCCSCHYAALLKRSGCREADLVYVTWHNQIDETPFYVAIDQKYKKIVIAIRGTLSFEDVLTDLSADVEPLPVVPPREDWLGHKGIVMAAKYVQSKLKEGRLIQQAQSRCQAEDPSGQAYGVVVVGHSLGAGTAAILAMLLQKEYPTLHCYAYSPPGGLLSKAAMEESKSYVTSVVVGKDIITRLGLPQLETVRANLINIIKRSRSSKWRIITGGMCRCCPTDMESYFYDFQEELNRGSRTPRTSDSANHSSIDQISQPPSQPLYPPGRIIHIVRAHPKSDGPVCGSREPVYQAIWADNNDFHEILVSPRMMTDHMPERVMEALNKVLVNVGPSKPSRRLPEHERRALLTSDTTDTMEMRAPRPDNLCLESSYTGSFPEEPDVPNPSRHSSLSWEYTSPLEAAVSTPDKLDDTNPTGVVVKPGEKTATQTQLFLTDELGSSPTRSLNRSRTYPFRSGRQPVMVDVEPAPIATPESLSDTSSVGSSSSGSRKYLGGFLKLSEGFDKMDPIAASPSHHKSKGGDGSVAPPPTPLHSTVQDGGNDSTLSDILNWTAQPPVAQSTPYRNTITTTAQVESHPKQLNLDQDENPDADVVDSNAEGDGSSKLSDFNTRSQIIGEKLKKAECTDSYKLTFAESSSSARQAISEGDCTQNGYVPHSPTHGNQQLYNDVTGHYSQGGRGYPHGGYQAPFQHSESDTHLDHAVYKPDQIHRTKDIEDIKEMEDTEPVFEDKDSEDTPTKLMRQRHFSSPAMQTVLSKSESNKKSDDQLKLLPSPHEELDEVFEVSSEKDSTF</sequence>
<keyword evidence="11" id="KW-0443">Lipid metabolism</keyword>
<feature type="compositionally biased region" description="Basic and acidic residues" evidence="15">
    <location>
        <begin position="898"/>
        <end position="907"/>
    </location>
</feature>
<evidence type="ECO:0000256" key="6">
    <source>
        <dbReference type="ARBA" id="ARBA00022723"/>
    </source>
</evidence>
<keyword evidence="8" id="KW-0106">Calcium</keyword>
<keyword evidence="17" id="KW-1185">Reference proteome</keyword>
<evidence type="ECO:0000256" key="13">
    <source>
        <dbReference type="ARBA" id="ARBA00024531"/>
    </source>
</evidence>
<name>A0A1S3HH94_LINAN</name>
<protein>
    <recommendedName>
        <fullName evidence="14">sn-1-specific diacylglycerol lipase</fullName>
        <ecNumber evidence="14">3.1.1.116</ecNumber>
    </recommendedName>
</protein>
<dbReference type="InterPro" id="IPR052214">
    <property type="entry name" value="DAG_Lipase-Related"/>
</dbReference>
<keyword evidence="4" id="KW-0597">Phosphoprotein</keyword>
<gene>
    <name evidence="18" type="primary">LOC106155251</name>
</gene>
<feature type="region of interest" description="Disordered" evidence="15">
    <location>
        <begin position="539"/>
        <end position="563"/>
    </location>
</feature>
<dbReference type="InParanoid" id="A0A1S3HH94"/>
<evidence type="ECO:0000256" key="5">
    <source>
        <dbReference type="ARBA" id="ARBA00022692"/>
    </source>
</evidence>
<evidence type="ECO:0000256" key="10">
    <source>
        <dbReference type="ARBA" id="ARBA00022989"/>
    </source>
</evidence>
<feature type="region of interest" description="Disordered" evidence="15">
    <location>
        <begin position="409"/>
        <end position="432"/>
    </location>
</feature>
<evidence type="ECO:0000256" key="1">
    <source>
        <dbReference type="ARBA" id="ARBA00001913"/>
    </source>
</evidence>
<reference evidence="18" key="1">
    <citation type="submission" date="2025-08" db="UniProtKB">
        <authorList>
            <consortium name="RefSeq"/>
        </authorList>
    </citation>
    <scope>IDENTIFICATION</scope>
    <source>
        <tissue evidence="18">Gonads</tissue>
    </source>
</reference>
<dbReference type="InterPro" id="IPR002921">
    <property type="entry name" value="Fungal_lipase-type"/>
</dbReference>
<evidence type="ECO:0000256" key="7">
    <source>
        <dbReference type="ARBA" id="ARBA00022801"/>
    </source>
</evidence>
<dbReference type="GO" id="GO:0046872">
    <property type="term" value="F:metal ion binding"/>
    <property type="evidence" value="ECO:0007669"/>
    <property type="project" value="UniProtKB-KW"/>
</dbReference>
<feature type="region of interest" description="Disordered" evidence="15">
    <location>
        <begin position="678"/>
        <end position="716"/>
    </location>
</feature>
<dbReference type="Pfam" id="PF01764">
    <property type="entry name" value="Lipase_3"/>
    <property type="match status" value="1"/>
</dbReference>
<dbReference type="PANTHER" id="PTHR45792:SF8">
    <property type="entry name" value="DIACYLGLYCEROL LIPASE-ALPHA"/>
    <property type="match status" value="1"/>
</dbReference>
<dbReference type="GO" id="GO:0004465">
    <property type="term" value="F:lipoprotein lipase activity"/>
    <property type="evidence" value="ECO:0007669"/>
    <property type="project" value="TreeGrafter"/>
</dbReference>
<keyword evidence="6" id="KW-0479">Metal-binding</keyword>
<dbReference type="GeneID" id="106155251"/>
<proteinExistence type="predicted"/>
<dbReference type="RefSeq" id="XP_013385445.1">
    <property type="nucleotide sequence ID" value="XM_013529991.2"/>
</dbReference>
<keyword evidence="12" id="KW-0472">Membrane</keyword>
<comment type="subcellular location">
    <subcellularLocation>
        <location evidence="2">Cell membrane</location>
        <topology evidence="2">Multi-pass membrane protein</topology>
    </subcellularLocation>
</comment>
<dbReference type="FunCoup" id="A0A1S3HH94">
    <property type="interactions" value="594"/>
</dbReference>
<dbReference type="GO" id="GO:0046340">
    <property type="term" value="P:diacylglycerol catabolic process"/>
    <property type="evidence" value="ECO:0007669"/>
    <property type="project" value="TreeGrafter"/>
</dbReference>
<evidence type="ECO:0000256" key="14">
    <source>
        <dbReference type="ARBA" id="ARBA00026104"/>
    </source>
</evidence>
<feature type="compositionally biased region" description="Polar residues" evidence="15">
    <location>
        <begin position="409"/>
        <end position="421"/>
    </location>
</feature>
<evidence type="ECO:0000256" key="2">
    <source>
        <dbReference type="ARBA" id="ARBA00004651"/>
    </source>
</evidence>
<feature type="region of interest" description="Disordered" evidence="15">
    <location>
        <begin position="639"/>
        <end position="661"/>
    </location>
</feature>
<dbReference type="GO" id="GO:0045211">
    <property type="term" value="C:postsynaptic membrane"/>
    <property type="evidence" value="ECO:0007669"/>
    <property type="project" value="TreeGrafter"/>
</dbReference>
<dbReference type="GO" id="GO:0005737">
    <property type="term" value="C:cytoplasm"/>
    <property type="evidence" value="ECO:0007669"/>
    <property type="project" value="TreeGrafter"/>
</dbReference>
<feature type="compositionally biased region" description="Acidic residues" evidence="15">
    <location>
        <begin position="754"/>
        <end position="763"/>
    </location>
</feature>
<dbReference type="AlphaFoldDB" id="A0A1S3HH94"/>
<accession>A0A1S3HH94</accession>
<evidence type="ECO:0000256" key="8">
    <source>
        <dbReference type="ARBA" id="ARBA00022837"/>
    </source>
</evidence>
<evidence type="ECO:0000256" key="15">
    <source>
        <dbReference type="SAM" id="MobiDB-lite"/>
    </source>
</evidence>
<evidence type="ECO:0000256" key="11">
    <source>
        <dbReference type="ARBA" id="ARBA00023098"/>
    </source>
</evidence>
<dbReference type="GO" id="GO:0032590">
    <property type="term" value="C:dendrite membrane"/>
    <property type="evidence" value="ECO:0007669"/>
    <property type="project" value="TreeGrafter"/>
</dbReference>
<evidence type="ECO:0000256" key="3">
    <source>
        <dbReference type="ARBA" id="ARBA00022475"/>
    </source>
</evidence>
<evidence type="ECO:0000313" key="17">
    <source>
        <dbReference type="Proteomes" id="UP000085678"/>
    </source>
</evidence>
<feature type="compositionally biased region" description="Polar residues" evidence="15">
    <location>
        <begin position="919"/>
        <end position="928"/>
    </location>
</feature>
<feature type="region of interest" description="Disordered" evidence="15">
    <location>
        <begin position="889"/>
        <end position="962"/>
    </location>
</feature>
<keyword evidence="7" id="KW-0378">Hydrolase</keyword>
<dbReference type="OrthoDB" id="438440at2759"/>
<evidence type="ECO:0000256" key="9">
    <source>
        <dbReference type="ARBA" id="ARBA00022963"/>
    </source>
</evidence>
<dbReference type="PANTHER" id="PTHR45792">
    <property type="entry name" value="DIACYLGLYCEROL LIPASE HOMOLOG-RELATED"/>
    <property type="match status" value="1"/>
</dbReference>
<dbReference type="Gene3D" id="3.40.50.1820">
    <property type="entry name" value="alpha/beta hydrolase"/>
    <property type="match status" value="1"/>
</dbReference>
<dbReference type="CDD" id="cd00519">
    <property type="entry name" value="Lipase_3"/>
    <property type="match status" value="1"/>
</dbReference>
<evidence type="ECO:0000259" key="16">
    <source>
        <dbReference type="Pfam" id="PF01764"/>
    </source>
</evidence>
<keyword evidence="10" id="KW-1133">Transmembrane helix</keyword>
<comment type="catalytic activity">
    <reaction evidence="13">
        <text>a 1,2-diacyl-sn-glycerol + H2O = a 2-acylglycerol + a fatty acid + H(+)</text>
        <dbReference type="Rhea" id="RHEA:33275"/>
        <dbReference type="ChEBI" id="CHEBI:15377"/>
        <dbReference type="ChEBI" id="CHEBI:15378"/>
        <dbReference type="ChEBI" id="CHEBI:17389"/>
        <dbReference type="ChEBI" id="CHEBI:17815"/>
        <dbReference type="ChEBI" id="CHEBI:28868"/>
        <dbReference type="EC" id="3.1.1.116"/>
    </reaction>
    <physiologicalReaction direction="left-to-right" evidence="13">
        <dbReference type="Rhea" id="RHEA:33276"/>
    </physiologicalReaction>
</comment>
<feature type="compositionally biased region" description="Basic and acidic residues" evidence="15">
    <location>
        <begin position="929"/>
        <end position="938"/>
    </location>
</feature>
<dbReference type="GO" id="GO:0019369">
    <property type="term" value="P:arachidonate metabolic process"/>
    <property type="evidence" value="ECO:0007669"/>
    <property type="project" value="TreeGrafter"/>
</dbReference>
<organism evidence="17 18">
    <name type="scientific">Lingula anatina</name>
    <name type="common">Brachiopod</name>
    <name type="synonym">Lingula unguis</name>
    <dbReference type="NCBI Taxonomy" id="7574"/>
    <lineage>
        <taxon>Eukaryota</taxon>
        <taxon>Metazoa</taxon>
        <taxon>Spiralia</taxon>
        <taxon>Lophotrochozoa</taxon>
        <taxon>Brachiopoda</taxon>
        <taxon>Linguliformea</taxon>
        <taxon>Lingulata</taxon>
        <taxon>Lingulida</taxon>
        <taxon>Linguloidea</taxon>
        <taxon>Lingulidae</taxon>
        <taxon>Lingula</taxon>
    </lineage>
</organism>
<evidence type="ECO:0000256" key="4">
    <source>
        <dbReference type="ARBA" id="ARBA00022553"/>
    </source>
</evidence>
<feature type="domain" description="Fungal lipase-type" evidence="16">
    <location>
        <begin position="219"/>
        <end position="356"/>
    </location>
</feature>